<dbReference type="PROSITE" id="PS51186">
    <property type="entry name" value="GNAT"/>
    <property type="match status" value="1"/>
</dbReference>
<evidence type="ECO:0000313" key="2">
    <source>
        <dbReference type="EMBL" id="ALC20258.1"/>
    </source>
</evidence>
<proteinExistence type="predicted"/>
<dbReference type="PATRIC" id="fig|38300.4.peg.2065"/>
<dbReference type="EMBL" id="CP011340">
    <property type="protein sequence ID" value="ALC20258.1"/>
    <property type="molecule type" value="Genomic_DNA"/>
</dbReference>
<name>A0A0M4D830_STRPR</name>
<feature type="domain" description="N-acetyltransferase" evidence="1">
    <location>
        <begin position="71"/>
        <end position="208"/>
    </location>
</feature>
<dbReference type="KEGG" id="spri:SPRI_1952"/>
<dbReference type="Gene3D" id="3.40.630.30">
    <property type="match status" value="1"/>
</dbReference>
<dbReference type="Pfam" id="PF00583">
    <property type="entry name" value="Acetyltransf_1"/>
    <property type="match status" value="1"/>
</dbReference>
<gene>
    <name evidence="2" type="ORF">SPRI_1952</name>
</gene>
<accession>A0A0M4D830</accession>
<dbReference type="Proteomes" id="UP000060513">
    <property type="component" value="Chromosome"/>
</dbReference>
<dbReference type="InterPro" id="IPR051822">
    <property type="entry name" value="Glycosyl_Hydrolase_84"/>
</dbReference>
<organism evidence="2">
    <name type="scientific">Streptomyces pristinaespiralis</name>
    <dbReference type="NCBI Taxonomy" id="38300"/>
    <lineage>
        <taxon>Bacteria</taxon>
        <taxon>Bacillati</taxon>
        <taxon>Actinomycetota</taxon>
        <taxon>Actinomycetes</taxon>
        <taxon>Kitasatosporales</taxon>
        <taxon>Streptomycetaceae</taxon>
        <taxon>Streptomyces</taxon>
    </lineage>
</organism>
<dbReference type="GO" id="GO:0016747">
    <property type="term" value="F:acyltransferase activity, transferring groups other than amino-acyl groups"/>
    <property type="evidence" value="ECO:0007669"/>
    <property type="project" value="InterPro"/>
</dbReference>
<evidence type="ECO:0000259" key="1">
    <source>
        <dbReference type="PROSITE" id="PS51186"/>
    </source>
</evidence>
<dbReference type="SUPFAM" id="SSF55729">
    <property type="entry name" value="Acyl-CoA N-acyltransferases (Nat)"/>
    <property type="match status" value="1"/>
</dbReference>
<dbReference type="CDD" id="cd04301">
    <property type="entry name" value="NAT_SF"/>
    <property type="match status" value="1"/>
</dbReference>
<keyword evidence="2" id="KW-0808">Transferase</keyword>
<dbReference type="PANTHER" id="PTHR13170">
    <property type="entry name" value="O-GLCNACASE"/>
    <property type="match status" value="1"/>
</dbReference>
<dbReference type="STRING" id="38300.SPRI_1952"/>
<dbReference type="PANTHER" id="PTHR13170:SF16">
    <property type="entry name" value="PROTEIN O-GLCNACASE"/>
    <property type="match status" value="1"/>
</dbReference>
<dbReference type="InterPro" id="IPR000182">
    <property type="entry name" value="GNAT_dom"/>
</dbReference>
<sequence>MRRMDLVPFVRRYRPSDRAALADICVRTAHEGGDSTSLYPDPGLMPSLFAFPYVELEPAFAFVLDDGTGQAVGYILGAPDTPRFAERFRAEWLPLVSERYPEPEGEPTTPVEEMLVLLHRPERMVLPELTSFPAHLHIDLLPRWQRRGFGRALMRALLDALEAAGVPAVHLCMVRANTAARAFYGRLGFREIDVPDPGPVLYLGRPTARAGSAA</sequence>
<dbReference type="InterPro" id="IPR016181">
    <property type="entry name" value="Acyl_CoA_acyltransferase"/>
</dbReference>
<dbReference type="AlphaFoldDB" id="A0A0M4D830"/>
<dbReference type="OMA" id="YQRKGWG"/>
<protein>
    <submittedName>
        <fullName evidence="2">Acetyltransferase</fullName>
    </submittedName>
</protein>
<reference evidence="2 3" key="1">
    <citation type="submission" date="2015-08" db="EMBL/GenBank/DDBJ databases">
        <title>Genome sequence of the pristinamycin over-producing bacterium Streptomyces pristinaespiralis HCCB10218.</title>
        <authorList>
            <person name="Tian J."/>
            <person name="Yang J."/>
            <person name="Li L."/>
            <person name="Ruan L."/>
            <person name="Wei W."/>
            <person name="Zheng G."/>
            <person name="Wei Z."/>
            <person name="Yang S."/>
            <person name="Ge M."/>
            <person name="Jiang W."/>
            <person name="Lu Y."/>
        </authorList>
    </citation>
    <scope>NUCLEOTIDE SEQUENCE [LARGE SCALE GENOMIC DNA]</scope>
    <source>
        <strain evidence="2 3">HCCB 10218</strain>
    </source>
</reference>
<evidence type="ECO:0000313" key="3">
    <source>
        <dbReference type="Proteomes" id="UP000060513"/>
    </source>
</evidence>